<dbReference type="SUPFAM" id="SSF53448">
    <property type="entry name" value="Nucleotide-diphospho-sugar transferases"/>
    <property type="match status" value="2"/>
</dbReference>
<dbReference type="Gene3D" id="3.90.550.10">
    <property type="entry name" value="Spore Coat Polysaccharide Biosynthesis Protein SpsA, Chain A"/>
    <property type="match status" value="2"/>
</dbReference>
<dbReference type="Pfam" id="PF00535">
    <property type="entry name" value="Glycos_transf_2"/>
    <property type="match status" value="1"/>
</dbReference>
<evidence type="ECO:0000313" key="3">
    <source>
        <dbReference type="Proteomes" id="UP000283630"/>
    </source>
</evidence>
<reference evidence="2 3" key="1">
    <citation type="submission" date="2018-08" db="EMBL/GenBank/DDBJ databases">
        <title>A genome reference for cultivated species of the human gut microbiota.</title>
        <authorList>
            <person name="Zou Y."/>
            <person name="Xue W."/>
            <person name="Luo G."/>
        </authorList>
    </citation>
    <scope>NUCLEOTIDE SEQUENCE [LARGE SCALE GENOMIC DNA]</scope>
    <source>
        <strain evidence="2 3">AF19-4AC</strain>
    </source>
</reference>
<dbReference type="AlphaFoldDB" id="A0A412MF64"/>
<name>A0A412MF64_9FIRM</name>
<dbReference type="EMBL" id="QRWH01000005">
    <property type="protein sequence ID" value="RGT09466.1"/>
    <property type="molecule type" value="Genomic_DNA"/>
</dbReference>
<keyword evidence="2" id="KW-0808">Transferase</keyword>
<accession>A0A412MF64</accession>
<dbReference type="GO" id="GO:0016740">
    <property type="term" value="F:transferase activity"/>
    <property type="evidence" value="ECO:0007669"/>
    <property type="project" value="UniProtKB-KW"/>
</dbReference>
<dbReference type="PANTHER" id="PTHR43179:SF7">
    <property type="entry name" value="RHAMNOSYLTRANSFERASE WBBL"/>
    <property type="match status" value="1"/>
</dbReference>
<comment type="caution">
    <text evidence="2">The sequence shown here is derived from an EMBL/GenBank/DDBJ whole genome shotgun (WGS) entry which is preliminary data.</text>
</comment>
<dbReference type="Proteomes" id="UP000283630">
    <property type="component" value="Unassembled WGS sequence"/>
</dbReference>
<dbReference type="CDD" id="cd04184">
    <property type="entry name" value="GT2_RfbC_Mx_like"/>
    <property type="match status" value="1"/>
</dbReference>
<evidence type="ECO:0000313" key="2">
    <source>
        <dbReference type="EMBL" id="RGT09466.1"/>
    </source>
</evidence>
<sequence length="524" mass="60605">MIMINIAKKVYKKVILDKKEEARYKKWVLDQERKEVEYCKNNKLQTDILFSIVIPLFRTPEKFLDELIDSIQKQTYDNWELILSDGSGNNGLEECLKKYETDKRIKVLKNEKALDISENTNRALKLVKGEYIVFADHDDLLPPHALYQCAKAIYENESPDLIYSDEDKLSMNGTRYFQPHFKPDFNLELLRSMNYFCHLVVVKKELQQAVGMLNPEYNGAQDYDFVLRCVEQAKYIYHIPEVLYHWRSHSGSIAEGGENKEYAFEAGRKALLAHYERCGIRAEVGKDDIFGIYHTEYLLQEHPLVSIITDNSEELKNVVENGLYKEYEYVEKENVGKANGKYLLFLEEGIEKAKSGWLKKMVEDGAQNEIGVVGAKVMEKTGKQLHAGMILGGKGMIHYVAEKSDINDVGYMGRYVCTQEYSAVSGMCMLVERQCFEAVGGFDDELTGELQYTDLCLKIRGAGYKVMYEPGAKIYIKKSIHQNLSEEQYFSKRWHNVLEQGDTYYNKNLEIEDGLYVLKKEPRN</sequence>
<dbReference type="InterPro" id="IPR029044">
    <property type="entry name" value="Nucleotide-diphossugar_trans"/>
</dbReference>
<evidence type="ECO:0000259" key="1">
    <source>
        <dbReference type="Pfam" id="PF00535"/>
    </source>
</evidence>
<proteinExistence type="predicted"/>
<gene>
    <name evidence="2" type="ORF">DWX53_07190</name>
</gene>
<dbReference type="PANTHER" id="PTHR43179">
    <property type="entry name" value="RHAMNOSYLTRANSFERASE WBBL"/>
    <property type="match status" value="1"/>
</dbReference>
<protein>
    <submittedName>
        <fullName evidence="2">Glycosyltransferase</fullName>
    </submittedName>
</protein>
<organism evidence="2 3">
    <name type="scientific">Dorea formicigenerans</name>
    <dbReference type="NCBI Taxonomy" id="39486"/>
    <lineage>
        <taxon>Bacteria</taxon>
        <taxon>Bacillati</taxon>
        <taxon>Bacillota</taxon>
        <taxon>Clostridia</taxon>
        <taxon>Lachnospirales</taxon>
        <taxon>Lachnospiraceae</taxon>
        <taxon>Dorea</taxon>
    </lineage>
</organism>
<feature type="domain" description="Glycosyltransferase 2-like" evidence="1">
    <location>
        <begin position="51"/>
        <end position="158"/>
    </location>
</feature>
<dbReference type="InterPro" id="IPR001173">
    <property type="entry name" value="Glyco_trans_2-like"/>
</dbReference>